<comment type="caution">
    <text evidence="3">The sequence shown here is derived from an EMBL/GenBank/DDBJ whole genome shotgun (WGS) entry which is preliminary data.</text>
</comment>
<evidence type="ECO:0000259" key="2">
    <source>
        <dbReference type="Pfam" id="PF07859"/>
    </source>
</evidence>
<accession>A0A9W9WK72</accession>
<reference evidence="3" key="2">
    <citation type="journal article" date="2023" name="IMA Fungus">
        <title>Comparative genomic study of the Penicillium genus elucidates a diverse pangenome and 15 lateral gene transfer events.</title>
        <authorList>
            <person name="Petersen C."/>
            <person name="Sorensen T."/>
            <person name="Nielsen M.R."/>
            <person name="Sondergaard T.E."/>
            <person name="Sorensen J.L."/>
            <person name="Fitzpatrick D.A."/>
            <person name="Frisvad J.C."/>
            <person name="Nielsen K.L."/>
        </authorList>
    </citation>
    <scope>NUCLEOTIDE SEQUENCE</scope>
    <source>
        <strain evidence="3">IBT 17660</strain>
    </source>
</reference>
<evidence type="ECO:0000313" key="4">
    <source>
        <dbReference type="Proteomes" id="UP001147760"/>
    </source>
</evidence>
<dbReference type="EMBL" id="JAPWDO010000006">
    <property type="protein sequence ID" value="KAJ5466236.1"/>
    <property type="molecule type" value="Genomic_DNA"/>
</dbReference>
<dbReference type="PANTHER" id="PTHR48081:SF8">
    <property type="entry name" value="ALPHA_BETA HYDROLASE FOLD-3 DOMAIN-CONTAINING PROTEIN-RELATED"/>
    <property type="match status" value="1"/>
</dbReference>
<dbReference type="GO" id="GO:0016787">
    <property type="term" value="F:hydrolase activity"/>
    <property type="evidence" value="ECO:0007669"/>
    <property type="project" value="UniProtKB-KW"/>
</dbReference>
<dbReference type="InterPro" id="IPR013094">
    <property type="entry name" value="AB_hydrolase_3"/>
</dbReference>
<evidence type="ECO:0000256" key="1">
    <source>
        <dbReference type="ARBA" id="ARBA00022801"/>
    </source>
</evidence>
<gene>
    <name evidence="3" type="ORF">N7530_010023</name>
</gene>
<dbReference type="AlphaFoldDB" id="A0A9W9WK72"/>
<keyword evidence="4" id="KW-1185">Reference proteome</keyword>
<dbReference type="PANTHER" id="PTHR48081">
    <property type="entry name" value="AB HYDROLASE SUPERFAMILY PROTEIN C4A8.06C"/>
    <property type="match status" value="1"/>
</dbReference>
<dbReference type="GO" id="GO:0017000">
    <property type="term" value="P:antibiotic biosynthetic process"/>
    <property type="evidence" value="ECO:0007669"/>
    <property type="project" value="UniProtKB-ARBA"/>
</dbReference>
<name>A0A9W9WK72_9EURO</name>
<dbReference type="SUPFAM" id="SSF53474">
    <property type="entry name" value="alpha/beta-Hydrolases"/>
    <property type="match status" value="1"/>
</dbReference>
<organism evidence="3 4">
    <name type="scientific">Penicillium desertorum</name>
    <dbReference type="NCBI Taxonomy" id="1303715"/>
    <lineage>
        <taxon>Eukaryota</taxon>
        <taxon>Fungi</taxon>
        <taxon>Dikarya</taxon>
        <taxon>Ascomycota</taxon>
        <taxon>Pezizomycotina</taxon>
        <taxon>Eurotiomycetes</taxon>
        <taxon>Eurotiomycetidae</taxon>
        <taxon>Eurotiales</taxon>
        <taxon>Aspergillaceae</taxon>
        <taxon>Penicillium</taxon>
    </lineage>
</organism>
<dbReference type="OrthoDB" id="408631at2759"/>
<dbReference type="Pfam" id="PF07859">
    <property type="entry name" value="Abhydrolase_3"/>
    <property type="match status" value="1"/>
</dbReference>
<dbReference type="GO" id="GO:0072330">
    <property type="term" value="P:monocarboxylic acid biosynthetic process"/>
    <property type="evidence" value="ECO:0007669"/>
    <property type="project" value="UniProtKB-ARBA"/>
</dbReference>
<evidence type="ECO:0000313" key="3">
    <source>
        <dbReference type="EMBL" id="KAJ5466236.1"/>
    </source>
</evidence>
<sequence>MDQYNTKEDVVKLGIIDPELKKFLEHNPAPATDFDTLPVEQLRQVVSGIEQSTYESCPTFDTQESATHIPMRDGYQSEIRIVKPQNSSSGNPVVVLIFGGAFVMGSNIQTIGWARMIAFLYGATIVQLSYRLAPEHKFPFAPNDVWDTIQWLVANESAIDADLSRGFVIGGVSAGGNLSIVTAHHYVKEKLSPPITGVLASVPVCISKETIPEKYKDLWVSREQNAHAPGNPGILGGYEVFYQQDFLSEGFSPFNSSVLFSDLPLPRTYVQVAGVDTLRDDGIVYAKALEDNGIEVKFDVYPGMPHGHFNLWPKLEQSIKCQEDTIWHVGWLLRREVSREKVKEVVAML</sequence>
<dbReference type="InterPro" id="IPR050300">
    <property type="entry name" value="GDXG_lipolytic_enzyme"/>
</dbReference>
<dbReference type="Gene3D" id="3.40.50.1820">
    <property type="entry name" value="alpha/beta hydrolase"/>
    <property type="match status" value="1"/>
</dbReference>
<dbReference type="Proteomes" id="UP001147760">
    <property type="component" value="Unassembled WGS sequence"/>
</dbReference>
<proteinExistence type="predicted"/>
<feature type="domain" description="Alpha/beta hydrolase fold-3" evidence="2">
    <location>
        <begin position="94"/>
        <end position="308"/>
    </location>
</feature>
<reference evidence="3" key="1">
    <citation type="submission" date="2022-12" db="EMBL/GenBank/DDBJ databases">
        <authorList>
            <person name="Petersen C."/>
        </authorList>
    </citation>
    <scope>NUCLEOTIDE SEQUENCE</scope>
    <source>
        <strain evidence="3">IBT 17660</strain>
    </source>
</reference>
<dbReference type="InterPro" id="IPR029058">
    <property type="entry name" value="AB_hydrolase_fold"/>
</dbReference>
<protein>
    <submittedName>
        <fullName evidence="3">Alpha/Beta hydrolase protein</fullName>
    </submittedName>
</protein>
<keyword evidence="1 3" id="KW-0378">Hydrolase</keyword>